<feature type="binding site" evidence="8">
    <location>
        <begin position="32"/>
        <end position="37"/>
    </location>
    <ligand>
        <name>ATP</name>
        <dbReference type="ChEBI" id="CHEBI:30616"/>
    </ligand>
</feature>
<dbReference type="PANTHER" id="PTHR43033">
    <property type="entry name" value="TRNA(ILE)-LYSIDINE SYNTHASE-RELATED"/>
    <property type="match status" value="1"/>
</dbReference>
<dbReference type="GO" id="GO:0032267">
    <property type="term" value="F:tRNA(Ile)-lysidine synthase activity"/>
    <property type="evidence" value="ECO:0007669"/>
    <property type="project" value="UniProtKB-EC"/>
</dbReference>
<evidence type="ECO:0000256" key="4">
    <source>
        <dbReference type="ARBA" id="ARBA00022694"/>
    </source>
</evidence>
<dbReference type="InterPro" id="IPR015262">
    <property type="entry name" value="tRNA_Ile_lys_synt_subst-bd"/>
</dbReference>
<feature type="domain" description="Lysidine-tRNA(Ile) synthetase C-terminal" evidence="9">
    <location>
        <begin position="392"/>
        <end position="465"/>
    </location>
</feature>
<dbReference type="InterPro" id="IPR012094">
    <property type="entry name" value="tRNA_Ile_lys_synt"/>
</dbReference>
<name>A0AA95JAF3_9BACL</name>
<dbReference type="Gene3D" id="3.30.465.60">
    <property type="match status" value="1"/>
</dbReference>
<dbReference type="PANTHER" id="PTHR43033:SF1">
    <property type="entry name" value="TRNA(ILE)-LYSIDINE SYNTHASE-RELATED"/>
    <property type="match status" value="1"/>
</dbReference>
<keyword evidence="2 8" id="KW-0963">Cytoplasm</keyword>
<accession>A0AA95JAF3</accession>
<dbReference type="NCBIfam" id="TIGR02433">
    <property type="entry name" value="lysidine_TilS_C"/>
    <property type="match status" value="1"/>
</dbReference>
<dbReference type="SUPFAM" id="SSF82829">
    <property type="entry name" value="MesJ substrate recognition domain-like"/>
    <property type="match status" value="1"/>
</dbReference>
<dbReference type="InterPro" id="IPR012796">
    <property type="entry name" value="Lysidine-tRNA-synth_C"/>
</dbReference>
<evidence type="ECO:0000259" key="9">
    <source>
        <dbReference type="SMART" id="SM00977"/>
    </source>
</evidence>
<evidence type="ECO:0000256" key="5">
    <source>
        <dbReference type="ARBA" id="ARBA00022741"/>
    </source>
</evidence>
<dbReference type="HAMAP" id="MF_01161">
    <property type="entry name" value="tRNA_Ile_lys_synt"/>
    <property type="match status" value="1"/>
</dbReference>
<evidence type="ECO:0000256" key="1">
    <source>
        <dbReference type="ARBA" id="ARBA00004496"/>
    </source>
</evidence>
<dbReference type="EC" id="6.3.4.19" evidence="8"/>
<evidence type="ECO:0000256" key="2">
    <source>
        <dbReference type="ARBA" id="ARBA00022490"/>
    </source>
</evidence>
<dbReference type="InterPro" id="IPR011063">
    <property type="entry name" value="TilS/TtcA_N"/>
</dbReference>
<keyword evidence="11" id="KW-1185">Reference proteome</keyword>
<dbReference type="Proteomes" id="UP001178662">
    <property type="component" value="Chromosome"/>
</dbReference>
<dbReference type="GO" id="GO:0006400">
    <property type="term" value="P:tRNA modification"/>
    <property type="evidence" value="ECO:0007669"/>
    <property type="project" value="UniProtKB-UniRule"/>
</dbReference>
<dbReference type="SUPFAM" id="SSF52402">
    <property type="entry name" value="Adenine nucleotide alpha hydrolases-like"/>
    <property type="match status" value="1"/>
</dbReference>
<comment type="catalytic activity">
    <reaction evidence="7 8">
        <text>cytidine(34) in tRNA(Ile2) + L-lysine + ATP = lysidine(34) in tRNA(Ile2) + AMP + diphosphate + H(+)</text>
        <dbReference type="Rhea" id="RHEA:43744"/>
        <dbReference type="Rhea" id="RHEA-COMP:10625"/>
        <dbReference type="Rhea" id="RHEA-COMP:10670"/>
        <dbReference type="ChEBI" id="CHEBI:15378"/>
        <dbReference type="ChEBI" id="CHEBI:30616"/>
        <dbReference type="ChEBI" id="CHEBI:32551"/>
        <dbReference type="ChEBI" id="CHEBI:33019"/>
        <dbReference type="ChEBI" id="CHEBI:82748"/>
        <dbReference type="ChEBI" id="CHEBI:83665"/>
        <dbReference type="ChEBI" id="CHEBI:456215"/>
        <dbReference type="EC" id="6.3.4.19"/>
    </reaction>
</comment>
<dbReference type="GO" id="GO:0005524">
    <property type="term" value="F:ATP binding"/>
    <property type="evidence" value="ECO:0007669"/>
    <property type="project" value="UniProtKB-UniRule"/>
</dbReference>
<keyword evidence="6 8" id="KW-0067">ATP-binding</keyword>
<protein>
    <recommendedName>
        <fullName evidence="8">tRNA(Ile)-lysidine synthase</fullName>
        <ecNumber evidence="8">6.3.4.19</ecNumber>
    </recommendedName>
    <alternativeName>
        <fullName evidence="8">tRNA(Ile)-2-lysyl-cytidine synthase</fullName>
    </alternativeName>
    <alternativeName>
        <fullName evidence="8">tRNA(Ile)-lysidine synthetase</fullName>
    </alternativeName>
</protein>
<dbReference type="CDD" id="cd01992">
    <property type="entry name" value="TilS_N"/>
    <property type="match status" value="1"/>
</dbReference>
<dbReference type="Pfam" id="PF09179">
    <property type="entry name" value="TilS"/>
    <property type="match status" value="1"/>
</dbReference>
<evidence type="ECO:0000313" key="11">
    <source>
        <dbReference type="Proteomes" id="UP001178662"/>
    </source>
</evidence>
<dbReference type="InterPro" id="IPR014729">
    <property type="entry name" value="Rossmann-like_a/b/a_fold"/>
</dbReference>
<keyword evidence="4 8" id="KW-0819">tRNA processing</keyword>
<reference evidence="10" key="1">
    <citation type="submission" date="2023-03" db="EMBL/GenBank/DDBJ databases">
        <title>Andean soil-derived lignocellulolytic bacterial consortium as a source of novel taxa and putative plastic-active enzymes.</title>
        <authorList>
            <person name="Diaz-Garcia L."/>
            <person name="Chuvochina M."/>
            <person name="Feuerriegel G."/>
            <person name="Bunk B."/>
            <person name="Sproer C."/>
            <person name="Streit W.R."/>
            <person name="Rodriguez L.M."/>
            <person name="Overmann J."/>
            <person name="Jimenez D.J."/>
        </authorList>
    </citation>
    <scope>NUCLEOTIDE SEQUENCE</scope>
    <source>
        <strain evidence="10">MAG 2441</strain>
    </source>
</reference>
<dbReference type="SMART" id="SM00977">
    <property type="entry name" value="TilS_C"/>
    <property type="match status" value="1"/>
</dbReference>
<gene>
    <name evidence="8 10" type="primary">tilS</name>
    <name evidence="10" type="ORF">P0Y55_17390</name>
</gene>
<dbReference type="Pfam" id="PF11734">
    <property type="entry name" value="TilS_C"/>
    <property type="match status" value="1"/>
</dbReference>
<dbReference type="EMBL" id="CP119317">
    <property type="protein sequence ID" value="WEK54293.1"/>
    <property type="molecule type" value="Genomic_DNA"/>
</dbReference>
<keyword evidence="5 8" id="KW-0547">Nucleotide-binding</keyword>
<evidence type="ECO:0000256" key="6">
    <source>
        <dbReference type="ARBA" id="ARBA00022840"/>
    </source>
</evidence>
<evidence type="ECO:0000256" key="3">
    <source>
        <dbReference type="ARBA" id="ARBA00022598"/>
    </source>
</evidence>
<comment type="domain">
    <text evidence="8">The N-terminal region contains the highly conserved SGGXDS motif, predicted to be a P-loop motif involved in ATP binding.</text>
</comment>
<organism evidence="10 11">
    <name type="scientific">Candidatus Cohnella colombiensis</name>
    <dbReference type="NCBI Taxonomy" id="3121368"/>
    <lineage>
        <taxon>Bacteria</taxon>
        <taxon>Bacillati</taxon>
        <taxon>Bacillota</taxon>
        <taxon>Bacilli</taxon>
        <taxon>Bacillales</taxon>
        <taxon>Paenibacillaceae</taxon>
        <taxon>Cohnella</taxon>
    </lineage>
</organism>
<keyword evidence="3 8" id="KW-0436">Ligase</keyword>
<dbReference type="AlphaFoldDB" id="A0AA95JAF3"/>
<dbReference type="NCBIfam" id="TIGR02432">
    <property type="entry name" value="lysidine_TilS_N"/>
    <property type="match status" value="1"/>
</dbReference>
<dbReference type="Gene3D" id="3.40.50.620">
    <property type="entry name" value="HUPs"/>
    <property type="match status" value="1"/>
</dbReference>
<comment type="subcellular location">
    <subcellularLocation>
        <location evidence="1 8">Cytoplasm</location>
    </subcellularLocation>
</comment>
<evidence type="ECO:0000313" key="10">
    <source>
        <dbReference type="EMBL" id="WEK54293.1"/>
    </source>
</evidence>
<dbReference type="InterPro" id="IPR012795">
    <property type="entry name" value="tRNA_Ile_lys_synt_N"/>
</dbReference>
<evidence type="ECO:0000256" key="8">
    <source>
        <dbReference type="HAMAP-Rule" id="MF_01161"/>
    </source>
</evidence>
<sequence length="472" mass="53648">MQPREEWTERLMADAKAEGWWCEGATVVIAVSGGPDSMALLHLLYTMSLQTHFRVVVAHANHQFRGAESDAEAILVRRIAQEWGMTFEMAELNMPDYIAQTGMNAQSASREKRYQFLHEVAERYGSHTLLLGHHAGDQAETLLMRILRGTGPGGLAGIPYRRIDNNLELIRPLLRITKDELLSYCERYNIPYAIDSSNLDTHYFRNEVRLTLLPMLEAYNPQIQASLVRLADMAAVDDDYMGQVTSAVFQQEVTADGAGYRLSRESFSRLHVALQRRLIKLILSLCSNSEQTLEFRMVEEIVAALSADRPAVCRMDYGAHGVLRREYDEVYLGPPREESHRYNYVIQPSTTAFEISESGTTVVLERLDGAAGTNSKQQWEAFFDEDLLQYPLHVRNREPGDVIAPYRLNGTKKVQDMFVDLKVPRSKRDLVPLVVDCQGNVLWIPSIRRSRHALVSEQTRSTLHMTFIGLEM</sequence>
<dbReference type="Pfam" id="PF01171">
    <property type="entry name" value="ATP_bind_3"/>
    <property type="match status" value="1"/>
</dbReference>
<proteinExistence type="inferred from homology"/>
<evidence type="ECO:0000256" key="7">
    <source>
        <dbReference type="ARBA" id="ARBA00048539"/>
    </source>
</evidence>
<comment type="function">
    <text evidence="8">Ligates lysine onto the cytidine present at position 34 of the AUA codon-specific tRNA(Ile) that contains the anticodon CAU, in an ATP-dependent manner. Cytidine is converted to lysidine, thus changing the amino acid specificity of the tRNA from methionine to isoleucine.</text>
</comment>
<comment type="similarity">
    <text evidence="8">Belongs to the tRNA(Ile)-lysidine synthase family.</text>
</comment>
<dbReference type="SUPFAM" id="SSF56037">
    <property type="entry name" value="PheT/TilS domain"/>
    <property type="match status" value="1"/>
</dbReference>
<dbReference type="GO" id="GO:0005737">
    <property type="term" value="C:cytoplasm"/>
    <property type="evidence" value="ECO:0007669"/>
    <property type="project" value="UniProtKB-SubCell"/>
</dbReference>